<dbReference type="EMBL" id="NJGC01000011">
    <property type="protein sequence ID" value="PAM71489.1"/>
    <property type="molecule type" value="Genomic_DNA"/>
</dbReference>
<comment type="caution">
    <text evidence="1">The sequence shown here is derived from an EMBL/GenBank/DDBJ whole genome shotgun (WGS) entry which is preliminary data.</text>
</comment>
<evidence type="ECO:0000313" key="2">
    <source>
        <dbReference type="Proteomes" id="UP000216433"/>
    </source>
</evidence>
<dbReference type="InterPro" id="IPR022050">
    <property type="entry name" value="T_hemolysin"/>
</dbReference>
<gene>
    <name evidence="1" type="ORF">CEK00_11540</name>
</gene>
<evidence type="ECO:0000313" key="1">
    <source>
        <dbReference type="EMBL" id="PAM71489.1"/>
    </source>
</evidence>
<proteinExistence type="predicted"/>
<dbReference type="Proteomes" id="UP000216433">
    <property type="component" value="Unassembled WGS sequence"/>
</dbReference>
<reference evidence="1 2" key="1">
    <citation type="submission" date="2017-06" db="EMBL/GenBank/DDBJ databases">
        <title>Genome sequencing and assembly of Stenotrophomonas maltophilia DF07.</title>
        <authorList>
            <person name="Iyer R."/>
        </authorList>
    </citation>
    <scope>NUCLEOTIDE SEQUENCE [LARGE SCALE GENOMIC DNA]</scope>
    <source>
        <strain evidence="1 2">DF07</strain>
    </source>
</reference>
<accession>A0A270NHA3</accession>
<dbReference type="RefSeq" id="WP_095378037.1">
    <property type="nucleotide sequence ID" value="NZ_NJGC01000011.1"/>
</dbReference>
<dbReference type="Pfam" id="PF12261">
    <property type="entry name" value="T_hemolysin"/>
    <property type="match status" value="1"/>
</dbReference>
<sequence>MDMIPQPIPMAPHPGRFAEANLVGPDHPLRGQVQSFIADTYRQCFDAEVRDFMPQLLAYRDTQGALVAAVGLRHADSGPLFVEHYLDAPVEAVLAQHLSSAPRRAQIAEVGHFAASTAGIARELIVQLAWVLRAAEVDWVMFVATQQLRNAFVRLHLAPLELVPARAERMGDSAGDWGRYYESQPRVMCGDIREGIAFLGGKACSIDPMDTASTVGVAG</sequence>
<protein>
    <submittedName>
        <fullName evidence="1">Thermostable hemolysin</fullName>
    </submittedName>
</protein>
<dbReference type="AlphaFoldDB" id="A0A270NHA3"/>
<organism evidence="1 2">
    <name type="scientific">Stenotrophomonas maltophilia</name>
    <name type="common">Pseudomonas maltophilia</name>
    <name type="synonym">Xanthomonas maltophilia</name>
    <dbReference type="NCBI Taxonomy" id="40324"/>
    <lineage>
        <taxon>Bacteria</taxon>
        <taxon>Pseudomonadati</taxon>
        <taxon>Pseudomonadota</taxon>
        <taxon>Gammaproteobacteria</taxon>
        <taxon>Lysobacterales</taxon>
        <taxon>Lysobacteraceae</taxon>
        <taxon>Stenotrophomonas</taxon>
        <taxon>Stenotrophomonas maltophilia group</taxon>
    </lineage>
</organism>
<name>A0A270NHA3_STEMA</name>